<proteinExistence type="predicted"/>
<feature type="region of interest" description="Disordered" evidence="3">
    <location>
        <begin position="109"/>
        <end position="181"/>
    </location>
</feature>
<dbReference type="PROSITE" id="PS51774">
    <property type="entry name" value="NAB"/>
    <property type="match status" value="1"/>
</dbReference>
<dbReference type="InterPro" id="IPR056888">
    <property type="entry name" value="NET2A-D/KIP1-like_dom"/>
</dbReference>
<evidence type="ECO:0000313" key="5">
    <source>
        <dbReference type="EMBL" id="KAK9743481.1"/>
    </source>
</evidence>
<feature type="region of interest" description="Disordered" evidence="3">
    <location>
        <begin position="464"/>
        <end position="522"/>
    </location>
</feature>
<evidence type="ECO:0000313" key="6">
    <source>
        <dbReference type="Proteomes" id="UP001443914"/>
    </source>
</evidence>
<feature type="compositionally biased region" description="Polar residues" evidence="3">
    <location>
        <begin position="166"/>
        <end position="179"/>
    </location>
</feature>
<keyword evidence="6" id="KW-1185">Reference proteome</keyword>
<dbReference type="Pfam" id="PF07765">
    <property type="entry name" value="KIP1"/>
    <property type="match status" value="1"/>
</dbReference>
<dbReference type="AlphaFoldDB" id="A0AAW1M939"/>
<comment type="caution">
    <text evidence="5">The sequence shown here is derived from an EMBL/GenBank/DDBJ whole genome shotgun (WGS) entry which is preliminary data.</text>
</comment>
<evidence type="ECO:0000256" key="1">
    <source>
        <dbReference type="ARBA" id="ARBA00023054"/>
    </source>
</evidence>
<feature type="coiled-coil region" evidence="2">
    <location>
        <begin position="381"/>
        <end position="438"/>
    </location>
</feature>
<keyword evidence="1 2" id="KW-0175">Coiled coil</keyword>
<reference evidence="5" key="1">
    <citation type="submission" date="2024-03" db="EMBL/GenBank/DDBJ databases">
        <title>WGS assembly of Saponaria officinalis var. Norfolk2.</title>
        <authorList>
            <person name="Jenkins J."/>
            <person name="Shu S."/>
            <person name="Grimwood J."/>
            <person name="Barry K."/>
            <person name="Goodstein D."/>
            <person name="Schmutz J."/>
            <person name="Leebens-Mack J."/>
            <person name="Osbourn A."/>
        </authorList>
    </citation>
    <scope>NUCLEOTIDE SEQUENCE [LARGE SCALE GENOMIC DNA]</scope>
    <source>
        <strain evidence="5">JIC</strain>
    </source>
</reference>
<organism evidence="5 6">
    <name type="scientific">Saponaria officinalis</name>
    <name type="common">Common soapwort</name>
    <name type="synonym">Lychnis saponaria</name>
    <dbReference type="NCBI Taxonomy" id="3572"/>
    <lineage>
        <taxon>Eukaryota</taxon>
        <taxon>Viridiplantae</taxon>
        <taxon>Streptophyta</taxon>
        <taxon>Embryophyta</taxon>
        <taxon>Tracheophyta</taxon>
        <taxon>Spermatophyta</taxon>
        <taxon>Magnoliopsida</taxon>
        <taxon>eudicotyledons</taxon>
        <taxon>Gunneridae</taxon>
        <taxon>Pentapetalae</taxon>
        <taxon>Caryophyllales</taxon>
        <taxon>Caryophyllaceae</taxon>
        <taxon>Caryophylleae</taxon>
        <taxon>Saponaria</taxon>
    </lineage>
</organism>
<gene>
    <name evidence="5" type="ORF">RND81_03G242200</name>
</gene>
<evidence type="ECO:0000256" key="2">
    <source>
        <dbReference type="SAM" id="Coils"/>
    </source>
</evidence>
<dbReference type="Pfam" id="PF25014">
    <property type="entry name" value="NET2A"/>
    <property type="match status" value="1"/>
</dbReference>
<feature type="compositionally biased region" description="Acidic residues" evidence="3">
    <location>
        <begin position="508"/>
        <end position="518"/>
    </location>
</feature>
<feature type="compositionally biased region" description="Basic and acidic residues" evidence="3">
    <location>
        <begin position="486"/>
        <end position="496"/>
    </location>
</feature>
<dbReference type="InterPro" id="IPR011684">
    <property type="entry name" value="NAB"/>
</dbReference>
<dbReference type="GO" id="GO:0003779">
    <property type="term" value="F:actin binding"/>
    <property type="evidence" value="ECO:0007669"/>
    <property type="project" value="InterPro"/>
</dbReference>
<dbReference type="EMBL" id="JBDFQZ010000003">
    <property type="protein sequence ID" value="KAK9743481.1"/>
    <property type="molecule type" value="Genomic_DNA"/>
</dbReference>
<dbReference type="PANTHER" id="PTHR31631:SF3">
    <property type="entry name" value="PROTEIN NETWORKED 2B"/>
    <property type="match status" value="1"/>
</dbReference>
<evidence type="ECO:0000256" key="3">
    <source>
        <dbReference type="SAM" id="MobiDB-lite"/>
    </source>
</evidence>
<dbReference type="InterPro" id="IPR056889">
    <property type="entry name" value="NET2A-D/KIP1-like_C"/>
</dbReference>
<dbReference type="Proteomes" id="UP001443914">
    <property type="component" value="Unassembled WGS sequence"/>
</dbReference>
<accession>A0AAW1M939</accession>
<dbReference type="PANTHER" id="PTHR31631">
    <property type="entry name" value="PROTEIN NETWORKED 2D"/>
    <property type="match status" value="1"/>
</dbReference>
<dbReference type="Pfam" id="PF24918">
    <property type="entry name" value="NET2A_C"/>
    <property type="match status" value="1"/>
</dbReference>
<feature type="compositionally biased region" description="Polar residues" evidence="3">
    <location>
        <begin position="149"/>
        <end position="158"/>
    </location>
</feature>
<evidence type="ECO:0000259" key="4">
    <source>
        <dbReference type="PROSITE" id="PS51774"/>
    </source>
</evidence>
<sequence length="943" mass="108986">MLQRAATTAYSWWWASHIRTKQSKWLEQNLQDMEEKVKSMLKIVEQEGDSFAKRAEMYYKKRPELISSVEESYKAYRALAERFDHLSKDLQSANRTIATVFPEQVHLGLESDDEDSSVGSAAPSPDRLSTRSMSPVPKNLPKPPKLPKQNSRGQSMLSSKREQLRRNLTSPPIASSSGLSKDEAIKEVDSLEKDILSMQTEKEFIKSAYEIALAKFLELENRITESQARVCTLQDEFDIGTAIEDHEARKLMAGSALKSCAEALAKLQEEQGRSMEEVKEEYERIQEAHDRLYALKKLRGQHDDESRQGMISESKSFTETLVSIELKEGANADTVREKIREQLKLNSGAAFTEPEMAEKIDDLVEKIVRLETTVCTQNALVKRLRQEIDDLLAHIKDMEDQKQPLVDDSAMNNRLRELEEELRRVKRLNEVVVEKKNSIDMEITEASCNLDHLTEKLQDVKPYDGLEYSDSSKEVKVEQDVEDQKEEMQNDQERESFVTMSKPQNENKEEEEEEEEEKPDMFRTTETSIDNNETPLGDEDGLNWRHLYMNNLEDREKILVEEYTIILRDYKGMKMKLSEMEKQHRDNIFELASHVKELRNIIAAKDEEISNLRKQLSDLQASGYGKSRTLLKEDEDLEKKTDNKKLDELDSDNDPDRKPLFHHLYDRDAIIRQETSENEKKLSIIKEAGEKRVKLNLVAKTMPGSRTEGRFRAELDNLLEANLDFWLRFSTAFHQIQKFQTSIRDLQEELVKLKGSQKRQGSEAPQQFGKSDARPLYKHFREIQTELTLWLEHSAVFQEELKSRFSSLNNIQDEISKLSGAKSKEEHELSDYQAAKFQGEVLNMKQENSKVAEELQAGIHRVRSLKLDVEKALAKLDKEFSLSESKSRHSVKNPSSKPRIPLHSFLFGVRLKRQKQKPQPQSFFACVNPTIPKDQSLLPELLE</sequence>
<feature type="coiled-coil region" evidence="2">
    <location>
        <begin position="268"/>
        <end position="295"/>
    </location>
</feature>
<name>A0AAW1M939_SAPOF</name>
<feature type="coiled-coil region" evidence="2">
    <location>
        <begin position="595"/>
        <end position="622"/>
    </location>
</feature>
<protein>
    <recommendedName>
        <fullName evidence="4">NAB domain-containing protein</fullName>
    </recommendedName>
</protein>
<feature type="compositionally biased region" description="Basic and acidic residues" evidence="3">
    <location>
        <begin position="464"/>
        <end position="479"/>
    </location>
</feature>
<feature type="domain" description="NAB" evidence="4">
    <location>
        <begin position="10"/>
        <end position="90"/>
    </location>
</feature>